<dbReference type="InterPro" id="IPR012223">
    <property type="entry name" value="TEII"/>
</dbReference>
<dbReference type="EMBL" id="CP029078">
    <property type="protein sequence ID" value="QCN83555.1"/>
    <property type="molecule type" value="Genomic_DNA"/>
</dbReference>
<dbReference type="SUPFAM" id="SSF53474">
    <property type="entry name" value="alpha/beta-Hydrolases"/>
    <property type="match status" value="1"/>
</dbReference>
<dbReference type="InterPro" id="IPR029058">
    <property type="entry name" value="AB_hydrolase_fold"/>
</dbReference>
<evidence type="ECO:0000313" key="6">
    <source>
        <dbReference type="Proteomes" id="UP000271291"/>
    </source>
</evidence>
<dbReference type="PANTHER" id="PTHR11487:SF0">
    <property type="entry name" value="S-ACYL FATTY ACID SYNTHASE THIOESTERASE, MEDIUM CHAIN"/>
    <property type="match status" value="1"/>
</dbReference>
<feature type="region of interest" description="Disordered" evidence="2">
    <location>
        <begin position="229"/>
        <end position="258"/>
    </location>
</feature>
<dbReference type="GO" id="GO:0008610">
    <property type="term" value="P:lipid biosynthetic process"/>
    <property type="evidence" value="ECO:0007669"/>
    <property type="project" value="TreeGrafter"/>
</dbReference>
<dbReference type="AlphaFoldDB" id="A0A3Q9KZF0"/>
<feature type="domain" description="Thioesterase" evidence="3">
    <location>
        <begin position="20"/>
        <end position="229"/>
    </location>
</feature>
<proteinExistence type="inferred from homology"/>
<dbReference type="KEGG" id="sgd:ELQ87_39210"/>
<dbReference type="Proteomes" id="UP000501753">
    <property type="component" value="Chromosome"/>
</dbReference>
<evidence type="ECO:0000256" key="2">
    <source>
        <dbReference type="SAM" id="MobiDB-lite"/>
    </source>
</evidence>
<dbReference type="Gene3D" id="3.40.50.1820">
    <property type="entry name" value="alpha/beta hydrolase"/>
    <property type="match status" value="1"/>
</dbReference>
<dbReference type="PANTHER" id="PTHR11487">
    <property type="entry name" value="THIOESTERASE"/>
    <property type="match status" value="1"/>
</dbReference>
<evidence type="ECO:0000313" key="4">
    <source>
        <dbReference type="EMBL" id="AZS89607.1"/>
    </source>
</evidence>
<gene>
    <name evidence="5" type="ORF">DDJ31_00025</name>
    <name evidence="4" type="ORF">ELQ87_39210</name>
</gene>
<evidence type="ECO:0000313" key="5">
    <source>
        <dbReference type="EMBL" id="QCN83555.1"/>
    </source>
</evidence>
<dbReference type="Proteomes" id="UP000271291">
    <property type="component" value="Chromosome"/>
</dbReference>
<dbReference type="Pfam" id="PF00975">
    <property type="entry name" value="Thioesterase"/>
    <property type="match status" value="1"/>
</dbReference>
<dbReference type="OrthoDB" id="8480037at2"/>
<evidence type="ECO:0000313" key="7">
    <source>
        <dbReference type="Proteomes" id="UP000501753"/>
    </source>
</evidence>
<feature type="compositionally biased region" description="Low complexity" evidence="2">
    <location>
        <begin position="242"/>
        <end position="252"/>
    </location>
</feature>
<keyword evidence="7" id="KW-1185">Reference proteome</keyword>
<evidence type="ECO:0000259" key="3">
    <source>
        <dbReference type="Pfam" id="PF00975"/>
    </source>
</evidence>
<name>A0A3Q9KZF0_STRGD</name>
<evidence type="ECO:0000256" key="1">
    <source>
        <dbReference type="ARBA" id="ARBA00007169"/>
    </source>
</evidence>
<accession>A0A3Q9KZF0</accession>
<reference evidence="4 6" key="2">
    <citation type="submission" date="2018-12" db="EMBL/GenBank/DDBJ databases">
        <title>Streptomyces griseoviridis F1-27 complete genome.</title>
        <authorList>
            <person name="Mariita R.M."/>
            <person name="Sello J.K."/>
        </authorList>
    </citation>
    <scope>NUCLEOTIDE SEQUENCE [LARGE SCALE GENOMIC DNA]</scope>
    <source>
        <strain evidence="4 6">F1-27</strain>
    </source>
</reference>
<sequence>MAPSPTSWLLGPAEGAAEQRLFCFPHAGSGASAFAAWRTHLPQGIGLYAVQLPARENRLGDPMPDSVEELARQAARALGPLLGPSYTLFGHSFGGLLAYALASELRALGHPLPRALLISSTRPPHLPDDALHTLPDAELLGRLREAGGVPEPLLHHKEFVSRLLVTLRTDLRLAAEYRPAPDPLPCPVRIFGAREDRVVPPDCLDGWREYADGDFGVHVGVGDLFTAITSSVPPHPRPPGPRAGSSAGAPSSQGDLRP</sequence>
<protein>
    <submittedName>
        <fullName evidence="4">Thioesterase</fullName>
    </submittedName>
</protein>
<dbReference type="InterPro" id="IPR001031">
    <property type="entry name" value="Thioesterase"/>
</dbReference>
<organism evidence="4 6">
    <name type="scientific">Streptomyces griseoviridis</name>
    <dbReference type="NCBI Taxonomy" id="45398"/>
    <lineage>
        <taxon>Bacteria</taxon>
        <taxon>Bacillati</taxon>
        <taxon>Actinomycetota</taxon>
        <taxon>Actinomycetes</taxon>
        <taxon>Kitasatosporales</taxon>
        <taxon>Streptomycetaceae</taxon>
        <taxon>Streptomyces</taxon>
    </lineage>
</organism>
<dbReference type="RefSeq" id="WP_127182371.1">
    <property type="nucleotide sequence ID" value="NZ_CP029078.1"/>
</dbReference>
<comment type="similarity">
    <text evidence="1">Belongs to the thioesterase family.</text>
</comment>
<dbReference type="EMBL" id="CP034687">
    <property type="protein sequence ID" value="AZS89607.1"/>
    <property type="molecule type" value="Genomic_DNA"/>
</dbReference>
<reference evidence="5 7" key="1">
    <citation type="submission" date="2018-04" db="EMBL/GenBank/DDBJ databases">
        <title>Complete genome sequences of Streptomyces griseoviridis K61 and characterization of antagonistic properties of biological control agents.</title>
        <authorList>
            <person name="Mariita R.M."/>
            <person name="Sello J.K."/>
        </authorList>
    </citation>
    <scope>NUCLEOTIDE SEQUENCE [LARGE SCALE GENOMIC DNA]</scope>
    <source>
        <strain evidence="5 7">K61</strain>
    </source>
</reference>